<comment type="caution">
    <text evidence="2">The sequence shown here is derived from an EMBL/GenBank/DDBJ whole genome shotgun (WGS) entry which is preliminary data.</text>
</comment>
<feature type="transmembrane region" description="Helical" evidence="1">
    <location>
        <begin position="314"/>
        <end position="334"/>
    </location>
</feature>
<feature type="transmembrane region" description="Helical" evidence="1">
    <location>
        <begin position="340"/>
        <end position="360"/>
    </location>
</feature>
<reference evidence="2" key="1">
    <citation type="submission" date="2023-06" db="EMBL/GenBank/DDBJ databases">
        <title>Genomic analysis of the entomopathogenic nematode Steinernema hermaphroditum.</title>
        <authorList>
            <person name="Schwarz E.M."/>
            <person name="Heppert J.K."/>
            <person name="Baniya A."/>
            <person name="Schwartz H.T."/>
            <person name="Tan C.-H."/>
            <person name="Antoshechkin I."/>
            <person name="Sternberg P.W."/>
            <person name="Goodrich-Blair H."/>
            <person name="Dillman A.R."/>
        </authorList>
    </citation>
    <scope>NUCLEOTIDE SEQUENCE</scope>
    <source>
        <strain evidence="2">PS9179</strain>
        <tissue evidence="2">Whole animal</tissue>
    </source>
</reference>
<sequence>MGLIISLTEVVIRVHVEAVLNLSNILLCLAALLLYFVHRKSTKVVPSFVLFIVCCLIYSVVFSIEAISRLLLYYDVAVARILVPHHPLHHWYSTVNTMCFDSVYATGTFLALDRILVMTLPFAYSSWNLDKKLFCASLGICLLTSTFLIGSNAFFPFHGNVSSFSTEAATHLLGIVYDLIAPIEVLLHVVFSVLYYRFMKRRQSNGTRTRGPKTNQMTLVQGVSQTVFCIFSKMWNRLEVSFTGREIWWMLRVKFYYQFFFAIHIFLTASFIVLKLRRLKKQAVTSVHRVSLMVERTNGRVTAFEEDLRPYLEIIGWLGCISVCFLAVVPYLLFRKNPNFIGSLLFFILSCFTCSVIHATQAVARILDMSGLVDGSAILDGDWFFLCQTTSIDFIYIGGTVLALDRVLVMTFPSQYSSWGVSRKLCLLAALFSLLVAALLFGTNAFRGYKGDGVHFSTVVALKKVGVVFDVLAVAEFLLHVVFCIQYRIFAKRANIKPKALKANQVAFVQGISQITFCLLPKFLNRISTTFSSQRIPWIDHVTWYYQFSFALHVFVTCSFMVYKMQFMRRTKIKNFPHVTFDSASRYVGMVSDVVKFVLHLSFCLVPEVREKNPQKYLDGHSVLDILLGISSSLAHLSAPHWKCFSLRYDDFSILKFSQIIEWINGRVTPPEFALRPYLEIAAWTICVSMCLLVLLCYLLARKNPNFVGSLLFFIASCTLCSAIHSLESVVRILDMTYLIDALPLLDSDWLFLFKGVSIDFIYVGGTVLALDRVLVMAFPLQYSRWGVSRRLCIVASLFSVVLLLFLLTSMFFENNGSVYFSYYMATDHVGYVFDFITASEFLLHLVFFVQYNAFSKRAHVKTKVNQVALVQGISQIIFCLLPKFLSRINYSFVSREIPWIVHVTWYYQAFFAVHVLLICFVMIYKMRFGRRAKIAVSTFGNDTSRS</sequence>
<evidence type="ECO:0000256" key="1">
    <source>
        <dbReference type="SAM" id="Phobius"/>
    </source>
</evidence>
<accession>A0AA39IIB9</accession>
<feature type="transmembrane region" description="Helical" evidence="1">
    <location>
        <begin position="255"/>
        <end position="274"/>
    </location>
</feature>
<evidence type="ECO:0000313" key="3">
    <source>
        <dbReference type="Proteomes" id="UP001175271"/>
    </source>
</evidence>
<feature type="transmembrane region" description="Helical" evidence="1">
    <location>
        <begin position="792"/>
        <end position="813"/>
    </location>
</feature>
<dbReference type="AlphaFoldDB" id="A0AA39IIB9"/>
<feature type="transmembrane region" description="Helical" evidence="1">
    <location>
        <begin position="425"/>
        <end position="446"/>
    </location>
</feature>
<feature type="transmembrane region" description="Helical" evidence="1">
    <location>
        <begin position="833"/>
        <end position="855"/>
    </location>
</feature>
<protein>
    <submittedName>
        <fullName evidence="2">Uncharacterized protein</fullName>
    </submittedName>
</protein>
<name>A0AA39IIB9_9BILA</name>
<gene>
    <name evidence="2" type="ORF">QR680_008889</name>
</gene>
<keyword evidence="1" id="KW-0472">Membrane</keyword>
<feature type="transmembrane region" description="Helical" evidence="1">
    <location>
        <begin position="906"/>
        <end position="925"/>
    </location>
</feature>
<feature type="transmembrane region" description="Helical" evidence="1">
    <location>
        <begin position="750"/>
        <end position="771"/>
    </location>
</feature>
<feature type="transmembrane region" description="Helical" evidence="1">
    <location>
        <begin position="48"/>
        <end position="71"/>
    </location>
</feature>
<feature type="transmembrane region" description="Helical" evidence="1">
    <location>
        <begin position="18"/>
        <end position="36"/>
    </location>
</feature>
<dbReference type="Proteomes" id="UP001175271">
    <property type="component" value="Unassembled WGS sequence"/>
</dbReference>
<feature type="transmembrane region" description="Helical" evidence="1">
    <location>
        <begin position="708"/>
        <end position="730"/>
    </location>
</feature>
<evidence type="ECO:0000313" key="2">
    <source>
        <dbReference type="EMBL" id="KAK0424853.1"/>
    </source>
</evidence>
<feature type="transmembrane region" description="Helical" evidence="1">
    <location>
        <begin position="175"/>
        <end position="196"/>
    </location>
</feature>
<keyword evidence="1" id="KW-1133">Transmembrane helix</keyword>
<feature type="transmembrane region" description="Helical" evidence="1">
    <location>
        <begin position="133"/>
        <end position="155"/>
    </location>
</feature>
<organism evidence="2 3">
    <name type="scientific">Steinernema hermaphroditum</name>
    <dbReference type="NCBI Taxonomy" id="289476"/>
    <lineage>
        <taxon>Eukaryota</taxon>
        <taxon>Metazoa</taxon>
        <taxon>Ecdysozoa</taxon>
        <taxon>Nematoda</taxon>
        <taxon>Chromadorea</taxon>
        <taxon>Rhabditida</taxon>
        <taxon>Tylenchina</taxon>
        <taxon>Panagrolaimomorpha</taxon>
        <taxon>Strongyloidoidea</taxon>
        <taxon>Steinernematidae</taxon>
        <taxon>Steinernema</taxon>
    </lineage>
</organism>
<feature type="transmembrane region" description="Helical" evidence="1">
    <location>
        <begin position="867"/>
        <end position="886"/>
    </location>
</feature>
<proteinExistence type="predicted"/>
<dbReference type="EMBL" id="JAUCMV010000001">
    <property type="protein sequence ID" value="KAK0424853.1"/>
    <property type="molecule type" value="Genomic_DNA"/>
</dbReference>
<keyword evidence="3" id="KW-1185">Reference proteome</keyword>
<feature type="transmembrane region" description="Helical" evidence="1">
    <location>
        <begin position="544"/>
        <end position="563"/>
    </location>
</feature>
<feature type="transmembrane region" description="Helical" evidence="1">
    <location>
        <begin position="681"/>
        <end position="701"/>
    </location>
</feature>
<feature type="transmembrane region" description="Helical" evidence="1">
    <location>
        <begin position="466"/>
        <end position="485"/>
    </location>
</feature>
<keyword evidence="1" id="KW-0812">Transmembrane</keyword>